<dbReference type="InterPro" id="IPR014722">
    <property type="entry name" value="Rib_uL2_dom2"/>
</dbReference>
<dbReference type="SMART" id="SM00739">
    <property type="entry name" value="KOW"/>
    <property type="match status" value="1"/>
</dbReference>
<proteinExistence type="inferred from homology"/>
<dbReference type="SUPFAM" id="SSF50104">
    <property type="entry name" value="Translation proteins SH3-like domain"/>
    <property type="match status" value="1"/>
</dbReference>
<dbReference type="CDD" id="cd06089">
    <property type="entry name" value="KOW_RPL26"/>
    <property type="match status" value="1"/>
</dbReference>
<evidence type="ECO:0000256" key="6">
    <source>
        <dbReference type="RuleBase" id="RU003477"/>
    </source>
</evidence>
<dbReference type="EMBL" id="CP072648">
    <property type="protein sequence ID" value="QUW03481.1"/>
    <property type="molecule type" value="Genomic_DNA"/>
</dbReference>
<organism evidence="8 9">
    <name type="scientific">Chloracidobacterium validum</name>
    <dbReference type="NCBI Taxonomy" id="2821543"/>
    <lineage>
        <taxon>Bacteria</taxon>
        <taxon>Pseudomonadati</taxon>
        <taxon>Acidobacteriota</taxon>
        <taxon>Terriglobia</taxon>
        <taxon>Terriglobales</taxon>
        <taxon>Acidobacteriaceae</taxon>
        <taxon>Chloracidobacterium</taxon>
    </lineage>
</organism>
<keyword evidence="2 6" id="KW-0689">Ribosomal protein</keyword>
<accession>A0ABX8B9X9</accession>
<dbReference type="Pfam" id="PF00467">
    <property type="entry name" value="KOW"/>
    <property type="match status" value="1"/>
</dbReference>
<dbReference type="NCBIfam" id="TIGR01079">
    <property type="entry name" value="rplX_bact"/>
    <property type="match status" value="1"/>
</dbReference>
<evidence type="ECO:0000256" key="2">
    <source>
        <dbReference type="ARBA" id="ARBA00022980"/>
    </source>
</evidence>
<dbReference type="Gene3D" id="2.30.30.30">
    <property type="match status" value="1"/>
</dbReference>
<evidence type="ECO:0000256" key="1">
    <source>
        <dbReference type="ARBA" id="ARBA00010618"/>
    </source>
</evidence>
<evidence type="ECO:0000256" key="5">
    <source>
        <dbReference type="ARBA" id="ARBA00035478"/>
    </source>
</evidence>
<dbReference type="InterPro" id="IPR041988">
    <property type="entry name" value="Ribosomal_uL24_KOW"/>
</dbReference>
<dbReference type="InterPro" id="IPR005824">
    <property type="entry name" value="KOW"/>
</dbReference>
<dbReference type="GO" id="GO:0005840">
    <property type="term" value="C:ribosome"/>
    <property type="evidence" value="ECO:0007669"/>
    <property type="project" value="UniProtKB-KW"/>
</dbReference>
<keyword evidence="9" id="KW-1185">Reference proteome</keyword>
<gene>
    <name evidence="8" type="primary">rplX</name>
    <name evidence="8" type="ORF">J8C06_03310</name>
</gene>
<dbReference type="Proteomes" id="UP000676506">
    <property type="component" value="Chromosome 1"/>
</dbReference>
<dbReference type="InterPro" id="IPR008991">
    <property type="entry name" value="Translation_prot_SH3-like_sf"/>
</dbReference>
<dbReference type="PANTHER" id="PTHR12903">
    <property type="entry name" value="MITOCHONDRIAL RIBOSOMAL PROTEIN L24"/>
    <property type="match status" value="1"/>
</dbReference>
<dbReference type="PROSITE" id="PS01108">
    <property type="entry name" value="RIBOSOMAL_L24"/>
    <property type="match status" value="1"/>
</dbReference>
<dbReference type="RefSeq" id="WP_211429371.1">
    <property type="nucleotide sequence ID" value="NZ_CP072648.1"/>
</dbReference>
<dbReference type="InterPro" id="IPR005825">
    <property type="entry name" value="Ribosomal_uL24_CS"/>
</dbReference>
<name>A0ABX8B9X9_9BACT</name>
<evidence type="ECO:0000256" key="4">
    <source>
        <dbReference type="ARBA" id="ARBA00035206"/>
    </source>
</evidence>
<comment type="similarity">
    <text evidence="1 6">Belongs to the universal ribosomal protein uL24 family.</text>
</comment>
<evidence type="ECO:0000313" key="9">
    <source>
        <dbReference type="Proteomes" id="UP000676506"/>
    </source>
</evidence>
<protein>
    <recommendedName>
        <fullName evidence="4">Large ribosomal subunit protein uL24</fullName>
    </recommendedName>
    <alternativeName>
        <fullName evidence="5">50S ribosomal protein L24</fullName>
    </alternativeName>
</protein>
<reference evidence="8 9" key="1">
    <citation type="submission" date="2021-03" db="EMBL/GenBank/DDBJ databases">
        <title>Genomic and phenotypic characterization of Chloracidobacterium isolates provides evidence for multiple species.</title>
        <authorList>
            <person name="Saini M.K."/>
            <person name="Costas A.M.G."/>
            <person name="Tank M."/>
            <person name="Bryant D.A."/>
        </authorList>
    </citation>
    <scope>NUCLEOTIDE SEQUENCE [LARGE SCALE GENOMIC DNA]</scope>
    <source>
        <strain evidence="8 9">BV2-C</strain>
    </source>
</reference>
<keyword evidence="3 6" id="KW-0687">Ribonucleoprotein</keyword>
<evidence type="ECO:0000256" key="3">
    <source>
        <dbReference type="ARBA" id="ARBA00023274"/>
    </source>
</evidence>
<dbReference type="InterPro" id="IPR003256">
    <property type="entry name" value="Ribosomal_uL24"/>
</dbReference>
<evidence type="ECO:0000259" key="7">
    <source>
        <dbReference type="SMART" id="SM00739"/>
    </source>
</evidence>
<sequence>MKSNKLKKNIRVNDQVVVISGRDKGKSGAIKKVDRTNLIAIVSDIALNKKHVKRDSSSQDNVGIIEKEAWVSLSKLRKQ</sequence>
<feature type="domain" description="KOW" evidence="7">
    <location>
        <begin position="9"/>
        <end position="36"/>
    </location>
</feature>
<evidence type="ECO:0000313" key="8">
    <source>
        <dbReference type="EMBL" id="QUW03481.1"/>
    </source>
</evidence>